<keyword evidence="10" id="KW-1185">Reference proteome</keyword>
<evidence type="ECO:0000256" key="5">
    <source>
        <dbReference type="ARBA" id="ARBA00022801"/>
    </source>
</evidence>
<feature type="domain" description="Nudix hydrolase" evidence="8">
    <location>
        <begin position="22"/>
        <end position="152"/>
    </location>
</feature>
<comment type="caution">
    <text evidence="9">The sequence shown here is derived from an EMBL/GenBank/DDBJ whole genome shotgun (WGS) entry which is preliminary data.</text>
</comment>
<comment type="cofactor">
    <cofactor evidence="2">
        <name>Mg(2+)</name>
        <dbReference type="ChEBI" id="CHEBI:18420"/>
    </cofactor>
</comment>
<dbReference type="GO" id="GO:0016787">
    <property type="term" value="F:hydrolase activity"/>
    <property type="evidence" value="ECO:0007669"/>
    <property type="project" value="UniProtKB-KW"/>
</dbReference>
<gene>
    <name evidence="9" type="ORF">EYC79_10385</name>
</gene>
<evidence type="ECO:0000256" key="6">
    <source>
        <dbReference type="ARBA" id="ARBA00032162"/>
    </source>
</evidence>
<comment type="similarity">
    <text evidence="3">Belongs to the Nudix hydrolase family. NudK subfamily.</text>
</comment>
<dbReference type="Gene3D" id="3.90.79.10">
    <property type="entry name" value="Nucleoside Triphosphate Pyrophosphohydrolase"/>
    <property type="match status" value="1"/>
</dbReference>
<accession>A0ABY1YB09</accession>
<sequence>MKVKEDKIRRLDGSVGIYGFVDKPDFAVIIPFDGERLYLVQQYRYPVGQRQWELPQGSWEDVLDAHPEELARGELVEETGLTADHVEQIGQLFPLYGTTNQSYRIFFATGLSQGPSQLSTEEQDLIVGSFSVDQVEAMVLSGELRDAGTVAALSIAKLRGLIG</sequence>
<organism evidence="9 10">
    <name type="scientific">Agrobacterium cavarae</name>
    <dbReference type="NCBI Taxonomy" id="2528239"/>
    <lineage>
        <taxon>Bacteria</taxon>
        <taxon>Pseudomonadati</taxon>
        <taxon>Pseudomonadota</taxon>
        <taxon>Alphaproteobacteria</taxon>
        <taxon>Hyphomicrobiales</taxon>
        <taxon>Rhizobiaceae</taxon>
        <taxon>Rhizobium/Agrobacterium group</taxon>
        <taxon>Agrobacterium</taxon>
    </lineage>
</organism>
<evidence type="ECO:0000259" key="8">
    <source>
        <dbReference type="PROSITE" id="PS51462"/>
    </source>
</evidence>
<evidence type="ECO:0000256" key="3">
    <source>
        <dbReference type="ARBA" id="ARBA00007275"/>
    </source>
</evidence>
<dbReference type="PROSITE" id="PS51462">
    <property type="entry name" value="NUDIX"/>
    <property type="match status" value="1"/>
</dbReference>
<dbReference type="EMBL" id="SISF01000029">
    <property type="protein sequence ID" value="TBN12856.1"/>
    <property type="molecule type" value="Genomic_DNA"/>
</dbReference>
<dbReference type="InterPro" id="IPR000086">
    <property type="entry name" value="NUDIX_hydrolase_dom"/>
</dbReference>
<protein>
    <recommendedName>
        <fullName evidence="4">GDP-mannose pyrophosphatase</fullName>
    </recommendedName>
    <alternativeName>
        <fullName evidence="6">GDP-mannose hydrolase</fullName>
    </alternativeName>
    <alternativeName>
        <fullName evidence="7">GDPMK</fullName>
    </alternativeName>
</protein>
<evidence type="ECO:0000256" key="4">
    <source>
        <dbReference type="ARBA" id="ARBA00016377"/>
    </source>
</evidence>
<dbReference type="CDD" id="cd24161">
    <property type="entry name" value="NUDIX_ADPRase_Ndx2"/>
    <property type="match status" value="1"/>
</dbReference>
<dbReference type="PANTHER" id="PTHR11839:SF18">
    <property type="entry name" value="NUDIX HYDROLASE DOMAIN-CONTAINING PROTEIN"/>
    <property type="match status" value="1"/>
</dbReference>
<dbReference type="Proteomes" id="UP000294239">
    <property type="component" value="Unassembled WGS sequence"/>
</dbReference>
<proteinExistence type="inferred from homology"/>
<dbReference type="InterPro" id="IPR015797">
    <property type="entry name" value="NUDIX_hydrolase-like_dom_sf"/>
</dbReference>
<name>A0ABY1YB09_9HYPH</name>
<reference evidence="9 10" key="1">
    <citation type="submission" date="2019-02" db="EMBL/GenBank/DDBJ databases">
        <title>Current taxonomic status of genus Agrobacterium and description of Agrobacterium cavarae sp. nov. isolated from maize roots.</title>
        <authorList>
            <person name="Flores-Felix J.D."/>
            <person name="Menendez E."/>
            <person name="Ramirez-Bahena M.H."/>
            <person name="Garcia-Fraile P."/>
            <person name="Velazquez E."/>
        </authorList>
    </citation>
    <scope>NUCLEOTIDE SEQUENCE [LARGE SCALE GENOMIC DNA]</scope>
    <source>
        <strain evidence="9 10">RZME10</strain>
    </source>
</reference>
<evidence type="ECO:0000256" key="2">
    <source>
        <dbReference type="ARBA" id="ARBA00001946"/>
    </source>
</evidence>
<dbReference type="SUPFAM" id="SSF55811">
    <property type="entry name" value="Nudix"/>
    <property type="match status" value="1"/>
</dbReference>
<dbReference type="Pfam" id="PF00293">
    <property type="entry name" value="NUDIX"/>
    <property type="match status" value="1"/>
</dbReference>
<dbReference type="PANTHER" id="PTHR11839">
    <property type="entry name" value="UDP/ADP-SUGAR PYROPHOSPHATASE"/>
    <property type="match status" value="1"/>
</dbReference>
<evidence type="ECO:0000256" key="7">
    <source>
        <dbReference type="ARBA" id="ARBA00032272"/>
    </source>
</evidence>
<evidence type="ECO:0000313" key="9">
    <source>
        <dbReference type="EMBL" id="TBN12856.1"/>
    </source>
</evidence>
<evidence type="ECO:0000256" key="1">
    <source>
        <dbReference type="ARBA" id="ARBA00000847"/>
    </source>
</evidence>
<keyword evidence="5 9" id="KW-0378">Hydrolase</keyword>
<evidence type="ECO:0000313" key="10">
    <source>
        <dbReference type="Proteomes" id="UP000294239"/>
    </source>
</evidence>
<comment type="catalytic activity">
    <reaction evidence="1">
        <text>GDP-alpha-D-mannose + H2O = alpha-D-mannose 1-phosphate + GMP + 2 H(+)</text>
        <dbReference type="Rhea" id="RHEA:27978"/>
        <dbReference type="ChEBI" id="CHEBI:15377"/>
        <dbReference type="ChEBI" id="CHEBI:15378"/>
        <dbReference type="ChEBI" id="CHEBI:57527"/>
        <dbReference type="ChEBI" id="CHEBI:58115"/>
        <dbReference type="ChEBI" id="CHEBI:58409"/>
    </reaction>
</comment>